<keyword evidence="1" id="KW-0472">Membrane</keyword>
<evidence type="ECO:0000313" key="2">
    <source>
        <dbReference type="EMBL" id="EAN87056.1"/>
    </source>
</evidence>
<sequence>MCRHEMYMWGCDVVMLSFLLFSSFFFLYIYLFCFFFLAPCTEMHPRGPTDRQTDLYIYIERREMVVVKGGGTPYTIGNGRQMPWEEVPEKFKEKLREQTEVEKCVGMRAEAQACIEERGFWDPACVDLTERFHLCQSMELSRGINKWQEKGGVNEKEA</sequence>
<name>Q4D3E7_TRYCC</name>
<reference evidence="2 3" key="1">
    <citation type="journal article" date="2005" name="Science">
        <title>The genome sequence of Trypanosoma cruzi, etiologic agent of Chagas disease.</title>
        <authorList>
            <person name="El-Sayed N.M."/>
            <person name="Myler P.J."/>
            <person name="Bartholomeu D.C."/>
            <person name="Nilsson D."/>
            <person name="Aggarwal G."/>
            <person name="Tran A.N."/>
            <person name="Ghedin E."/>
            <person name="Worthey E.A."/>
            <person name="Delcher A.L."/>
            <person name="Blandin G."/>
            <person name="Westenberger S.J."/>
            <person name="Caler E."/>
            <person name="Cerqueira G.C."/>
            <person name="Branche C."/>
            <person name="Haas B."/>
            <person name="Anupama A."/>
            <person name="Arner E."/>
            <person name="Aslund L."/>
            <person name="Attipoe P."/>
            <person name="Bontempi E."/>
            <person name="Bringaud F."/>
            <person name="Burton P."/>
            <person name="Cadag E."/>
            <person name="Campbell D.A."/>
            <person name="Carrington M."/>
            <person name="Crabtree J."/>
            <person name="Darban H."/>
            <person name="da Silveira J.F."/>
            <person name="de Jong P."/>
            <person name="Edwards K."/>
            <person name="Englund P.T."/>
            <person name="Fazelina G."/>
            <person name="Feldblyum T."/>
            <person name="Ferella M."/>
            <person name="Frasch A.C."/>
            <person name="Gull K."/>
            <person name="Horn D."/>
            <person name="Hou L."/>
            <person name="Huang Y."/>
            <person name="Kindlund E."/>
            <person name="Klingbeil M."/>
            <person name="Kluge S."/>
            <person name="Koo H."/>
            <person name="Lacerda D."/>
            <person name="Levin M.J."/>
            <person name="Lorenzi H."/>
            <person name="Louie T."/>
            <person name="Machado C.R."/>
            <person name="McCulloch R."/>
            <person name="McKenna A."/>
            <person name="Mizuno Y."/>
            <person name="Mottram J.C."/>
            <person name="Nelson S."/>
            <person name="Ochaya S."/>
            <person name="Osoegawa K."/>
            <person name="Pai G."/>
            <person name="Parsons M."/>
            <person name="Pentony M."/>
            <person name="Pettersson U."/>
            <person name="Pop M."/>
            <person name="Ramirez J.L."/>
            <person name="Rinta J."/>
            <person name="Robertson L."/>
            <person name="Salzberg S.L."/>
            <person name="Sanchez D.O."/>
            <person name="Seyler A."/>
            <person name="Sharma R."/>
            <person name="Shetty J."/>
            <person name="Simpson A.J."/>
            <person name="Sisk E."/>
            <person name="Tammi M.T."/>
            <person name="Tarleton R."/>
            <person name="Teixeira S."/>
            <person name="Van Aken S."/>
            <person name="Vogt C."/>
            <person name="Ward P.N."/>
            <person name="Wickstead B."/>
            <person name="Wortman J."/>
            <person name="White O."/>
            <person name="Fraser C.M."/>
            <person name="Stuart K.D."/>
            <person name="Andersson B."/>
        </authorList>
    </citation>
    <scope>NUCLEOTIDE SEQUENCE [LARGE SCALE GENOMIC DNA]</scope>
    <source>
        <strain evidence="2 3">CL Brener</strain>
    </source>
</reference>
<dbReference type="RefSeq" id="XP_808907.1">
    <property type="nucleotide sequence ID" value="XM_803814.1"/>
</dbReference>
<protein>
    <submittedName>
        <fullName evidence="2">Uncharacterized protein</fullName>
    </submittedName>
</protein>
<dbReference type="AlphaFoldDB" id="Q4D3E7"/>
<organism evidence="2 3">
    <name type="scientific">Trypanosoma cruzi (strain CL Brener)</name>
    <dbReference type="NCBI Taxonomy" id="353153"/>
    <lineage>
        <taxon>Eukaryota</taxon>
        <taxon>Discoba</taxon>
        <taxon>Euglenozoa</taxon>
        <taxon>Kinetoplastea</taxon>
        <taxon>Metakinetoplastina</taxon>
        <taxon>Trypanosomatida</taxon>
        <taxon>Trypanosomatidae</taxon>
        <taxon>Trypanosoma</taxon>
        <taxon>Schizotrypanum</taxon>
    </lineage>
</organism>
<evidence type="ECO:0000256" key="1">
    <source>
        <dbReference type="SAM" id="Phobius"/>
    </source>
</evidence>
<dbReference type="eggNOG" id="ENOG502S7E2">
    <property type="taxonomic scope" value="Eukaryota"/>
</dbReference>
<feature type="transmembrane region" description="Helical" evidence="1">
    <location>
        <begin position="13"/>
        <end position="37"/>
    </location>
</feature>
<dbReference type="InParanoid" id="Q4D3E7"/>
<gene>
    <name evidence="2" type="ORF">Tc00.1047053509885.80</name>
</gene>
<accession>Q4D3E7</accession>
<keyword evidence="3" id="KW-1185">Reference proteome</keyword>
<keyword evidence="1" id="KW-0812">Transmembrane</keyword>
<dbReference type="PaxDb" id="353153-Q4D3E7"/>
<keyword evidence="1" id="KW-1133">Transmembrane helix</keyword>
<evidence type="ECO:0000313" key="3">
    <source>
        <dbReference type="Proteomes" id="UP000002296"/>
    </source>
</evidence>
<dbReference type="Proteomes" id="UP000002296">
    <property type="component" value="Unassembled WGS sequence"/>
</dbReference>
<dbReference type="GeneID" id="3539435"/>
<dbReference type="KEGG" id="tcr:509885.80"/>
<comment type="caution">
    <text evidence="2">The sequence shown here is derived from an EMBL/GenBank/DDBJ whole genome shotgun (WGS) entry which is preliminary data.</text>
</comment>
<proteinExistence type="predicted"/>
<dbReference type="EMBL" id="AAHK01001096">
    <property type="protein sequence ID" value="EAN87056.1"/>
    <property type="molecule type" value="Genomic_DNA"/>
</dbReference>